<proteinExistence type="predicted"/>
<accession>M1DDZ4</accession>
<evidence type="ECO:0000313" key="1">
    <source>
        <dbReference type="EnsemblPlants" id="PGSC0003DMT400087502"/>
    </source>
</evidence>
<reference evidence="2" key="1">
    <citation type="journal article" date="2011" name="Nature">
        <title>Genome sequence and analysis of the tuber crop potato.</title>
        <authorList>
            <consortium name="The Potato Genome Sequencing Consortium"/>
        </authorList>
    </citation>
    <scope>NUCLEOTIDE SEQUENCE [LARGE SCALE GENOMIC DNA]</scope>
    <source>
        <strain evidence="2">cv. DM1-3 516 R44</strain>
    </source>
</reference>
<dbReference type="EnsemblPlants" id="PGSC0003DMT400087502">
    <property type="protein sequence ID" value="PGSC0003DMT400087502"/>
    <property type="gene ID" value="PGSC0003DMG400037073"/>
</dbReference>
<dbReference type="Gramene" id="PGSC0003DMT400087502">
    <property type="protein sequence ID" value="PGSC0003DMT400087502"/>
    <property type="gene ID" value="PGSC0003DMG400037073"/>
</dbReference>
<organism evidence="1 2">
    <name type="scientific">Solanum tuberosum</name>
    <name type="common">Potato</name>
    <dbReference type="NCBI Taxonomy" id="4113"/>
    <lineage>
        <taxon>Eukaryota</taxon>
        <taxon>Viridiplantae</taxon>
        <taxon>Streptophyta</taxon>
        <taxon>Embryophyta</taxon>
        <taxon>Tracheophyta</taxon>
        <taxon>Spermatophyta</taxon>
        <taxon>Magnoliopsida</taxon>
        <taxon>eudicotyledons</taxon>
        <taxon>Gunneridae</taxon>
        <taxon>Pentapetalae</taxon>
        <taxon>asterids</taxon>
        <taxon>lamiids</taxon>
        <taxon>Solanales</taxon>
        <taxon>Solanaceae</taxon>
        <taxon>Solanoideae</taxon>
        <taxon>Solaneae</taxon>
        <taxon>Solanum</taxon>
    </lineage>
</organism>
<dbReference type="AlphaFoldDB" id="M1DDZ4"/>
<name>M1DDZ4_SOLTU</name>
<keyword evidence="2" id="KW-1185">Reference proteome</keyword>
<evidence type="ECO:0000313" key="2">
    <source>
        <dbReference type="Proteomes" id="UP000011115"/>
    </source>
</evidence>
<sequence length="146" mass="16597">MALREKQSQTSLLFLRSITCGMRPTRRGQNQWIHPWRSMLICYRLRQSCTLSPVGPQAMLSSHLAQSTDVRASRVEATVPGLIEWAIPAALSTIRVEMREHRDFIEGHKLALDSLTVRVKEFEKSQGATVIVMALKADVELRDGYY</sequence>
<dbReference type="InParanoid" id="M1DDZ4"/>
<reference evidence="1" key="2">
    <citation type="submission" date="2015-06" db="UniProtKB">
        <authorList>
            <consortium name="EnsemblPlants"/>
        </authorList>
    </citation>
    <scope>IDENTIFICATION</scope>
    <source>
        <strain evidence="1">DM1-3 516 R44</strain>
    </source>
</reference>
<dbReference type="PaxDb" id="4113-PGSC0003DMT400087502"/>
<dbReference type="HOGENOM" id="CLU_1780741_0_0_1"/>
<dbReference type="Proteomes" id="UP000011115">
    <property type="component" value="Unassembled WGS sequence"/>
</dbReference>
<protein>
    <submittedName>
        <fullName evidence="1">Uncharacterized protein</fullName>
    </submittedName>
</protein>